<keyword evidence="3" id="KW-1185">Reference proteome</keyword>
<feature type="region of interest" description="Disordered" evidence="1">
    <location>
        <begin position="1"/>
        <end position="24"/>
    </location>
</feature>
<proteinExistence type="predicted"/>
<dbReference type="AlphaFoldDB" id="A0A074ZD34"/>
<protein>
    <submittedName>
        <fullName evidence="2">Uncharacterized protein</fullName>
    </submittedName>
</protein>
<dbReference type="EMBL" id="KL596785">
    <property type="protein sequence ID" value="KER25166.1"/>
    <property type="molecule type" value="Genomic_DNA"/>
</dbReference>
<reference evidence="2 3" key="1">
    <citation type="submission" date="2013-11" db="EMBL/GenBank/DDBJ databases">
        <title>Opisthorchis viverrini - life in the bile duct.</title>
        <authorList>
            <person name="Young N.D."/>
            <person name="Nagarajan N."/>
            <person name="Lin S.J."/>
            <person name="Korhonen P.K."/>
            <person name="Jex A.R."/>
            <person name="Hall R.S."/>
            <person name="Safavi-Hemami H."/>
            <person name="Kaewkong W."/>
            <person name="Bertrand D."/>
            <person name="Gao S."/>
            <person name="Seet Q."/>
            <person name="Wongkham S."/>
            <person name="Teh B.T."/>
            <person name="Wongkham C."/>
            <person name="Intapan P.M."/>
            <person name="Maleewong W."/>
            <person name="Yang X."/>
            <person name="Hu M."/>
            <person name="Wang Z."/>
            <person name="Hofmann A."/>
            <person name="Sternberg P.W."/>
            <person name="Tan P."/>
            <person name="Wang J."/>
            <person name="Gasser R.B."/>
        </authorList>
    </citation>
    <scope>NUCLEOTIDE SEQUENCE [LARGE SCALE GENOMIC DNA]</scope>
</reference>
<organism evidence="2 3">
    <name type="scientific">Opisthorchis viverrini</name>
    <name type="common">Southeast Asian liver fluke</name>
    <dbReference type="NCBI Taxonomy" id="6198"/>
    <lineage>
        <taxon>Eukaryota</taxon>
        <taxon>Metazoa</taxon>
        <taxon>Spiralia</taxon>
        <taxon>Lophotrochozoa</taxon>
        <taxon>Platyhelminthes</taxon>
        <taxon>Trematoda</taxon>
        <taxon>Digenea</taxon>
        <taxon>Opisthorchiida</taxon>
        <taxon>Opisthorchiata</taxon>
        <taxon>Opisthorchiidae</taxon>
        <taxon>Opisthorchis</taxon>
    </lineage>
</organism>
<evidence type="ECO:0000256" key="1">
    <source>
        <dbReference type="SAM" id="MobiDB-lite"/>
    </source>
</evidence>
<dbReference type="Proteomes" id="UP000054324">
    <property type="component" value="Unassembled WGS sequence"/>
</dbReference>
<accession>A0A074ZD34</accession>
<dbReference type="CTD" id="20328429"/>
<dbReference type="GeneID" id="20328429"/>
<evidence type="ECO:0000313" key="3">
    <source>
        <dbReference type="Proteomes" id="UP000054324"/>
    </source>
</evidence>
<gene>
    <name evidence="2" type="ORF">T265_14263</name>
</gene>
<feature type="non-terminal residue" evidence="2">
    <location>
        <position position="375"/>
    </location>
</feature>
<dbReference type="OrthoDB" id="6252736at2759"/>
<sequence length="375" mass="42874">MGHHPTPVTVPSNNRKYAMREREREKAASAYQSQIDRAIAFNRFVHVGPGVSIPTGPKRKLAYQSQIDRAIAFNRFVHVGPAFTGDSTESPVYDVLQLNVLHTDRLMIQLVGYSRYRSIFSQRKLLTSLLKTLRQSTTGFSLLGLSKSLQHHKFLHWNLAFTGDSTESPVYDVLQLNVLHTDRLMIQLVGYSRYRSIFSQRKLLTSLLKTLRQSTTGFSLLGLSKSFQQLNVLHQAASCFSRYDIRDIAIYVYVCNVLLIRLLKFLGTVNLGGGARWPKWLERGFTDRKARGSNPISASRLPLFRLGPLGTIFEISQYIFIKETTHKVAENSSTAHDRFRPSWGSSVSFLYENILRYLEYRAKWPVCSTFSRRIS</sequence>
<dbReference type="RefSeq" id="XP_009171098.1">
    <property type="nucleotide sequence ID" value="XM_009172834.1"/>
</dbReference>
<name>A0A074ZD34_OPIVI</name>
<evidence type="ECO:0000313" key="2">
    <source>
        <dbReference type="EMBL" id="KER25166.1"/>
    </source>
</evidence>
<dbReference type="KEGG" id="ovi:T265_14263"/>